<dbReference type="Proteomes" id="UP000593601">
    <property type="component" value="Chromosome"/>
</dbReference>
<dbReference type="GO" id="GO:0016491">
    <property type="term" value="F:oxidoreductase activity"/>
    <property type="evidence" value="ECO:0007669"/>
    <property type="project" value="InterPro"/>
</dbReference>
<dbReference type="KEGG" id="bliq:INP51_04965"/>
<dbReference type="InterPro" id="IPR050712">
    <property type="entry name" value="NAD(P)H-dep_reductase"/>
</dbReference>
<evidence type="ECO:0000313" key="3">
    <source>
        <dbReference type="Proteomes" id="UP000593601"/>
    </source>
</evidence>
<proteinExistence type="predicted"/>
<dbReference type="SUPFAM" id="SSF52218">
    <property type="entry name" value="Flavoproteins"/>
    <property type="match status" value="1"/>
</dbReference>
<dbReference type="GO" id="GO:0005829">
    <property type="term" value="C:cytosol"/>
    <property type="evidence" value="ECO:0007669"/>
    <property type="project" value="TreeGrafter"/>
</dbReference>
<sequence>MARKIGFIVGSLRKDSYNKKIAKKFATLLPDGFEAVFLEIGELPLYNEDLDVEGKIPDAWTKFREAAKTMDGVFFFTPEYNRSLPAAIKNALDVGSRPYGESVWAKKPGLVVSASVGPIAGFGANHHLRQSLVFLDVLVLQQPEAYIGSVQNTLNEQGEFLEDTVEFFQKIVDEYIIFFNKLTD</sequence>
<accession>A0A7M2RLS0</accession>
<dbReference type="AlphaFoldDB" id="A0A7M2RLS0"/>
<dbReference type="Gene3D" id="3.40.50.360">
    <property type="match status" value="1"/>
</dbReference>
<evidence type="ECO:0000259" key="1">
    <source>
        <dbReference type="Pfam" id="PF03358"/>
    </source>
</evidence>
<name>A0A7M2RLS0_9FIRM</name>
<dbReference type="InterPro" id="IPR005025">
    <property type="entry name" value="FMN_Rdtase-like_dom"/>
</dbReference>
<dbReference type="RefSeq" id="WP_193736622.1">
    <property type="nucleotide sequence ID" value="NZ_CP063304.1"/>
</dbReference>
<dbReference type="Pfam" id="PF03358">
    <property type="entry name" value="FMN_red"/>
    <property type="match status" value="1"/>
</dbReference>
<evidence type="ECO:0000313" key="2">
    <source>
        <dbReference type="EMBL" id="QOV20302.1"/>
    </source>
</evidence>
<dbReference type="EMBL" id="CP063304">
    <property type="protein sequence ID" value="QOV20302.1"/>
    <property type="molecule type" value="Genomic_DNA"/>
</dbReference>
<organism evidence="2 3">
    <name type="scientific">Blautia liquoris</name>
    <dbReference type="NCBI Taxonomy" id="2779518"/>
    <lineage>
        <taxon>Bacteria</taxon>
        <taxon>Bacillati</taxon>
        <taxon>Bacillota</taxon>
        <taxon>Clostridia</taxon>
        <taxon>Lachnospirales</taxon>
        <taxon>Lachnospiraceae</taxon>
        <taxon>Blautia</taxon>
    </lineage>
</organism>
<feature type="domain" description="NADPH-dependent FMN reductase-like" evidence="1">
    <location>
        <begin position="4"/>
        <end position="149"/>
    </location>
</feature>
<protein>
    <submittedName>
        <fullName evidence="2">NAD(P)H-dependent oxidoreductase</fullName>
    </submittedName>
</protein>
<dbReference type="PANTHER" id="PTHR30543:SF21">
    <property type="entry name" value="NAD(P)H-DEPENDENT FMN REDUCTASE LOT6"/>
    <property type="match status" value="1"/>
</dbReference>
<gene>
    <name evidence="2" type="ORF">INP51_04965</name>
</gene>
<dbReference type="PANTHER" id="PTHR30543">
    <property type="entry name" value="CHROMATE REDUCTASE"/>
    <property type="match status" value="1"/>
</dbReference>
<keyword evidence="3" id="KW-1185">Reference proteome</keyword>
<reference evidence="2 3" key="1">
    <citation type="submission" date="2020-10" db="EMBL/GenBank/DDBJ databases">
        <title>Blautia liquoris sp.nov., isolated from the mud in a fermentation cellar used for the production of Chinese strong-flavoured liquor.</title>
        <authorList>
            <person name="Lu L."/>
        </authorList>
    </citation>
    <scope>NUCLEOTIDE SEQUENCE [LARGE SCALE GENOMIC DNA]</scope>
    <source>
        <strain evidence="2 3">LZLJ-3</strain>
    </source>
</reference>
<dbReference type="GO" id="GO:0010181">
    <property type="term" value="F:FMN binding"/>
    <property type="evidence" value="ECO:0007669"/>
    <property type="project" value="TreeGrafter"/>
</dbReference>
<dbReference type="InterPro" id="IPR029039">
    <property type="entry name" value="Flavoprotein-like_sf"/>
</dbReference>